<dbReference type="GO" id="GO:0005694">
    <property type="term" value="C:chromosome"/>
    <property type="evidence" value="ECO:0007669"/>
    <property type="project" value="TreeGrafter"/>
</dbReference>
<dbReference type="SMART" id="SM00490">
    <property type="entry name" value="HELICc"/>
    <property type="match status" value="1"/>
</dbReference>
<keyword evidence="3 7" id="KW-0378">Hydrolase</keyword>
<dbReference type="Pfam" id="PF16124">
    <property type="entry name" value="RecQ_Zn_bind"/>
    <property type="match status" value="1"/>
</dbReference>
<dbReference type="GO" id="GO:0005737">
    <property type="term" value="C:cytoplasm"/>
    <property type="evidence" value="ECO:0007669"/>
    <property type="project" value="TreeGrafter"/>
</dbReference>
<accession>A0A6S6W2I3</accession>
<dbReference type="InterPro" id="IPR014001">
    <property type="entry name" value="Helicase_ATP-bd"/>
</dbReference>
<reference evidence="8" key="1">
    <citation type="submission" date="2021-02" db="EMBL/GenBank/DDBJ databases">
        <authorList>
            <person name="Syme A R."/>
            <person name="Syme A R."/>
            <person name="Moolhuijzen P."/>
        </authorList>
    </citation>
    <scope>NUCLEOTIDE SEQUENCE</scope>
    <source>
        <strain evidence="8">W1-1</strain>
    </source>
</reference>
<dbReference type="NCBIfam" id="TIGR00614">
    <property type="entry name" value="recQ_fam"/>
    <property type="match status" value="1"/>
</dbReference>
<dbReference type="EC" id="5.6.2.4" evidence="7"/>
<dbReference type="Pfam" id="PF00270">
    <property type="entry name" value="DEAD"/>
    <property type="match status" value="1"/>
</dbReference>
<evidence type="ECO:0000313" key="9">
    <source>
        <dbReference type="Proteomes" id="UP000472372"/>
    </source>
</evidence>
<proteinExistence type="inferred from homology"/>
<comment type="catalytic activity">
    <reaction evidence="7">
        <text>ATP + H2O = ADP + phosphate + H(+)</text>
        <dbReference type="Rhea" id="RHEA:13065"/>
        <dbReference type="ChEBI" id="CHEBI:15377"/>
        <dbReference type="ChEBI" id="CHEBI:15378"/>
        <dbReference type="ChEBI" id="CHEBI:30616"/>
        <dbReference type="ChEBI" id="CHEBI:43474"/>
        <dbReference type="ChEBI" id="CHEBI:456216"/>
    </reaction>
</comment>
<evidence type="ECO:0000256" key="7">
    <source>
        <dbReference type="RuleBase" id="RU364117"/>
    </source>
</evidence>
<dbReference type="InterPro" id="IPR027417">
    <property type="entry name" value="P-loop_NTPase"/>
</dbReference>
<dbReference type="SUPFAM" id="SSF52540">
    <property type="entry name" value="P-loop containing nucleoside triphosphate hydrolases"/>
    <property type="match status" value="1"/>
</dbReference>
<evidence type="ECO:0000256" key="5">
    <source>
        <dbReference type="ARBA" id="ARBA00022840"/>
    </source>
</evidence>
<sequence length="750" mass="83259">MSDDEFGWSSGDDEQFAAIATDIHPAAKRKLKESTTVAAPVPAKRSRSKKVTAPEPSPNVLLANSILKEHFGIDGFRLDQEKAITRLLDGGSAVVVFPTGGGKSLCYQIPGVAFRHQDEQLGRRTAGQSGVTLVISPLIALMKDQVDALLHRGIKAAVLNSSISRSEFLAAQDDLRNGRLDLIYCAPERLNSEGFIASLKDIPGGIRLLAVDEAHCISEWGHSFRPDYLKIARFAQEAQVERVVCLTATATPQVAKDIRDAFNIPEEGLFKTTMYRPNLRLLAEANTKDTDYVEKLVHHLAKHPGPTIVYVTIQKATEKLAAELKKRGFNARPYHAGMQAELRTKTQDEFLASKDMIVVATIAFGMGIDKPDIRNIVHFDIPDSIESYSQQIGRAGRDGKPSVCMFYLATKDFHLRNIFTYGDRPSIRSLRLLMQDICTPARAKLKAGDTFTVSLYTQSKDTDIKSITLGILYAHMELHFHLFRASGALYTKYNYTVKNADLVHRDTSPTAAAILAASVKAAKWSSVDLDDLADTTGIPRADLVRKMDEWNENDAITLKKEGVQNIYRLERPLPSTPAEIDEIVHKLDECMQETEKQDLSRTTALLDLITAERCFSRAIADYFGETTGLKEECGHCTWCETKKRVVMPDEPAQPPDPVKVKKVLDTIGARDDPRYLAKLAFGIKSPRMAAEGVYRTPVFESMNVCDFPELLRVFTEACERERQRQVGEGREIGVRGGGGQGREMSWTLGS</sequence>
<comment type="similarity">
    <text evidence="1 7">Belongs to the helicase family. RecQ subfamily.</text>
</comment>
<dbReference type="Gene3D" id="3.40.50.300">
    <property type="entry name" value="P-loop containing nucleotide triphosphate hydrolases"/>
    <property type="match status" value="2"/>
</dbReference>
<gene>
    <name evidence="8" type="ORF">PTTW11_05815</name>
</gene>
<dbReference type="GO" id="GO:0009378">
    <property type="term" value="F:four-way junction helicase activity"/>
    <property type="evidence" value="ECO:0007669"/>
    <property type="project" value="TreeGrafter"/>
</dbReference>
<evidence type="ECO:0000313" key="8">
    <source>
        <dbReference type="EMBL" id="CAE7175514.1"/>
    </source>
</evidence>
<dbReference type="Proteomes" id="UP000472372">
    <property type="component" value="Chromosome 5"/>
</dbReference>
<keyword evidence="2 7" id="KW-0547">Nucleotide-binding</keyword>
<protein>
    <recommendedName>
        <fullName evidence="7">ATP-dependent DNA helicase</fullName>
        <ecNumber evidence="7">5.6.2.4</ecNumber>
    </recommendedName>
</protein>
<dbReference type="GO" id="GO:0043138">
    <property type="term" value="F:3'-5' DNA helicase activity"/>
    <property type="evidence" value="ECO:0007669"/>
    <property type="project" value="UniProtKB-EC"/>
</dbReference>
<dbReference type="Gene3D" id="1.10.10.10">
    <property type="entry name" value="Winged helix-like DNA-binding domain superfamily/Winged helix DNA-binding domain"/>
    <property type="match status" value="1"/>
</dbReference>
<keyword evidence="4 7" id="KW-0347">Helicase</keyword>
<organism evidence="8 9">
    <name type="scientific">Pyrenophora teres f. teres</name>
    <dbReference type="NCBI Taxonomy" id="97479"/>
    <lineage>
        <taxon>Eukaryota</taxon>
        <taxon>Fungi</taxon>
        <taxon>Dikarya</taxon>
        <taxon>Ascomycota</taxon>
        <taxon>Pezizomycotina</taxon>
        <taxon>Dothideomycetes</taxon>
        <taxon>Pleosporomycetidae</taxon>
        <taxon>Pleosporales</taxon>
        <taxon>Pleosporineae</taxon>
        <taxon>Pleosporaceae</taxon>
        <taxon>Pyrenophora</taxon>
    </lineage>
</organism>
<dbReference type="PROSITE" id="PS51194">
    <property type="entry name" value="HELICASE_CTER"/>
    <property type="match status" value="1"/>
</dbReference>
<dbReference type="InterPro" id="IPR036388">
    <property type="entry name" value="WH-like_DNA-bd_sf"/>
</dbReference>
<keyword evidence="5 7" id="KW-0067">ATP-binding</keyword>
<dbReference type="PROSITE" id="PS51192">
    <property type="entry name" value="HELICASE_ATP_BIND_1"/>
    <property type="match status" value="1"/>
</dbReference>
<name>A0A6S6W2I3_9PLEO</name>
<evidence type="ECO:0000256" key="1">
    <source>
        <dbReference type="ARBA" id="ARBA00005446"/>
    </source>
</evidence>
<dbReference type="GO" id="GO:0000724">
    <property type="term" value="P:double-strand break repair via homologous recombination"/>
    <property type="evidence" value="ECO:0007669"/>
    <property type="project" value="TreeGrafter"/>
</dbReference>
<dbReference type="GO" id="GO:0003676">
    <property type="term" value="F:nucleic acid binding"/>
    <property type="evidence" value="ECO:0007669"/>
    <property type="project" value="InterPro"/>
</dbReference>
<dbReference type="GO" id="GO:0016787">
    <property type="term" value="F:hydrolase activity"/>
    <property type="evidence" value="ECO:0007669"/>
    <property type="project" value="UniProtKB-KW"/>
</dbReference>
<dbReference type="PANTHER" id="PTHR13710:SF120">
    <property type="entry name" value="BIFUNCTIONAL 3'-5' EXONUCLEASE_ATP-DEPENDENT HELICASE WRN"/>
    <property type="match status" value="1"/>
</dbReference>
<dbReference type="InterPro" id="IPR001650">
    <property type="entry name" value="Helicase_C-like"/>
</dbReference>
<evidence type="ECO:0000256" key="6">
    <source>
        <dbReference type="ARBA" id="ARBA00034617"/>
    </source>
</evidence>
<dbReference type="GO" id="GO:0005524">
    <property type="term" value="F:ATP binding"/>
    <property type="evidence" value="ECO:0007669"/>
    <property type="project" value="UniProtKB-KW"/>
</dbReference>
<dbReference type="Pfam" id="PF00271">
    <property type="entry name" value="Helicase_C"/>
    <property type="match status" value="1"/>
</dbReference>
<dbReference type="CDD" id="cd18018">
    <property type="entry name" value="DEXHc_RecQ4-like"/>
    <property type="match status" value="1"/>
</dbReference>
<comment type="catalytic activity">
    <reaction evidence="6 7">
        <text>Couples ATP hydrolysis with the unwinding of duplex DNA by translocating in the 3'-5' direction.</text>
        <dbReference type="EC" id="5.6.2.4"/>
    </reaction>
</comment>
<keyword evidence="7" id="KW-0539">Nucleus</keyword>
<dbReference type="InterPro" id="IPR011545">
    <property type="entry name" value="DEAD/DEAH_box_helicase_dom"/>
</dbReference>
<evidence type="ECO:0000256" key="4">
    <source>
        <dbReference type="ARBA" id="ARBA00022806"/>
    </source>
</evidence>
<evidence type="ECO:0000256" key="2">
    <source>
        <dbReference type="ARBA" id="ARBA00022741"/>
    </source>
</evidence>
<dbReference type="InterPro" id="IPR004589">
    <property type="entry name" value="DNA_helicase_ATP-dep_RecQ"/>
</dbReference>
<dbReference type="EMBL" id="HG992981">
    <property type="protein sequence ID" value="CAE7175514.1"/>
    <property type="molecule type" value="Genomic_DNA"/>
</dbReference>
<dbReference type="SMART" id="SM00487">
    <property type="entry name" value="DEXDc"/>
    <property type="match status" value="1"/>
</dbReference>
<dbReference type="PANTHER" id="PTHR13710">
    <property type="entry name" value="DNA HELICASE RECQ FAMILY MEMBER"/>
    <property type="match status" value="1"/>
</dbReference>
<evidence type="ECO:0000256" key="3">
    <source>
        <dbReference type="ARBA" id="ARBA00022801"/>
    </source>
</evidence>
<dbReference type="GO" id="GO:0005634">
    <property type="term" value="C:nucleus"/>
    <property type="evidence" value="ECO:0007669"/>
    <property type="project" value="UniProtKB-SubCell"/>
</dbReference>
<comment type="subcellular location">
    <subcellularLocation>
        <location evidence="7">Nucleus</location>
    </subcellularLocation>
</comment>
<dbReference type="AlphaFoldDB" id="A0A6S6W2I3"/>
<dbReference type="InterPro" id="IPR032284">
    <property type="entry name" value="RecQ_Zn-bd"/>
</dbReference>